<dbReference type="PANTHER" id="PTHR32467:SF114">
    <property type="entry name" value="OS02G0747600 PROTEIN"/>
    <property type="match status" value="1"/>
</dbReference>
<dbReference type="InterPro" id="IPR016177">
    <property type="entry name" value="DNA-bd_dom_sf"/>
</dbReference>
<keyword evidence="9" id="KW-1185">Reference proteome</keyword>
<keyword evidence="2" id="KW-0805">Transcription regulation</keyword>
<dbReference type="InterPro" id="IPR036955">
    <property type="entry name" value="AP2/ERF_dom_sf"/>
</dbReference>
<evidence type="ECO:0000256" key="5">
    <source>
        <dbReference type="ARBA" id="ARBA00023242"/>
    </source>
</evidence>
<dbReference type="EMBL" id="BEYU01000003">
    <property type="protein sequence ID" value="GBG24083.1"/>
    <property type="molecule type" value="Genomic_DNA"/>
</dbReference>
<keyword evidence="5" id="KW-0539">Nucleus</keyword>
<evidence type="ECO:0000256" key="4">
    <source>
        <dbReference type="ARBA" id="ARBA00023163"/>
    </source>
</evidence>
<organism evidence="8 9">
    <name type="scientific">Hondaea fermentalgiana</name>
    <dbReference type="NCBI Taxonomy" id="2315210"/>
    <lineage>
        <taxon>Eukaryota</taxon>
        <taxon>Sar</taxon>
        <taxon>Stramenopiles</taxon>
        <taxon>Bigyra</taxon>
        <taxon>Labyrinthulomycetes</taxon>
        <taxon>Thraustochytrida</taxon>
        <taxon>Thraustochytriidae</taxon>
        <taxon>Hondaea</taxon>
    </lineage>
</organism>
<feature type="compositionally biased region" description="Acidic residues" evidence="6">
    <location>
        <begin position="255"/>
        <end position="264"/>
    </location>
</feature>
<keyword evidence="3" id="KW-0238">DNA-binding</keyword>
<comment type="caution">
    <text evidence="8">The sequence shown here is derived from an EMBL/GenBank/DDBJ whole genome shotgun (WGS) entry which is preliminary data.</text>
</comment>
<dbReference type="InParanoid" id="A0A2R5G6L8"/>
<evidence type="ECO:0000256" key="2">
    <source>
        <dbReference type="ARBA" id="ARBA00023015"/>
    </source>
</evidence>
<comment type="subcellular location">
    <subcellularLocation>
        <location evidence="1">Nucleus</location>
    </subcellularLocation>
</comment>
<feature type="region of interest" description="Disordered" evidence="6">
    <location>
        <begin position="367"/>
        <end position="450"/>
    </location>
</feature>
<dbReference type="AlphaFoldDB" id="A0A2R5G6L8"/>
<evidence type="ECO:0000259" key="7">
    <source>
        <dbReference type="PROSITE" id="PS51032"/>
    </source>
</evidence>
<feature type="compositionally biased region" description="Polar residues" evidence="6">
    <location>
        <begin position="567"/>
        <end position="576"/>
    </location>
</feature>
<feature type="compositionally biased region" description="Basic and acidic residues" evidence="6">
    <location>
        <begin position="391"/>
        <end position="409"/>
    </location>
</feature>
<feature type="compositionally biased region" description="Basic residues" evidence="6">
    <location>
        <begin position="278"/>
        <end position="287"/>
    </location>
</feature>
<gene>
    <name evidence="8" type="ORF">FCC1311_003012</name>
</gene>
<feature type="compositionally biased region" description="Basic and acidic residues" evidence="6">
    <location>
        <begin position="103"/>
        <end position="115"/>
    </location>
</feature>
<feature type="compositionally biased region" description="Low complexity" evidence="6">
    <location>
        <begin position="52"/>
        <end position="77"/>
    </location>
</feature>
<dbReference type="SMART" id="SM00380">
    <property type="entry name" value="AP2"/>
    <property type="match status" value="1"/>
</dbReference>
<dbReference type="GO" id="GO:0003677">
    <property type="term" value="F:DNA binding"/>
    <property type="evidence" value="ECO:0007669"/>
    <property type="project" value="UniProtKB-KW"/>
</dbReference>
<feature type="compositionally biased region" description="Low complexity" evidence="6">
    <location>
        <begin position="484"/>
        <end position="494"/>
    </location>
</feature>
<accession>A0A2R5G6L8</accession>
<dbReference type="InterPro" id="IPR001471">
    <property type="entry name" value="AP2/ERF_dom"/>
</dbReference>
<evidence type="ECO:0000313" key="9">
    <source>
        <dbReference type="Proteomes" id="UP000241890"/>
    </source>
</evidence>
<feature type="region of interest" description="Disordered" evidence="6">
    <location>
        <begin position="484"/>
        <end position="603"/>
    </location>
</feature>
<evidence type="ECO:0000256" key="1">
    <source>
        <dbReference type="ARBA" id="ARBA00004123"/>
    </source>
</evidence>
<feature type="region of interest" description="Disordered" evidence="6">
    <location>
        <begin position="1"/>
        <end position="136"/>
    </location>
</feature>
<feature type="compositionally biased region" description="Basic and acidic residues" evidence="6">
    <location>
        <begin position="1"/>
        <end position="12"/>
    </location>
</feature>
<keyword evidence="4" id="KW-0804">Transcription</keyword>
<dbReference type="CDD" id="cd00018">
    <property type="entry name" value="AP2"/>
    <property type="match status" value="1"/>
</dbReference>
<protein>
    <submittedName>
        <fullName evidence="8">AP2-like ethylene-responsive transcription factor PLT2</fullName>
    </submittedName>
</protein>
<evidence type="ECO:0000256" key="6">
    <source>
        <dbReference type="SAM" id="MobiDB-lite"/>
    </source>
</evidence>
<name>A0A2R5G6L8_9STRA</name>
<sequence length="603" mass="63626">MSAKEMELDAAAHDAAQPQRQELSPGATGAAARGSAARGAAAAGGSGHGGHQVHQPQQQQQQHYQQQQQQQQQQAHQHQQRDAKEANAPEAVSTTPNRRAVPRKHDDGAEFSEVHGHHHHHHEGKDDFGSSPGGYGGAPLLSSGGFVNSPAGGSLAGSDGLASPGFGIPGFMPHFGGPGGPGVNTLYGSILLQQLQSGFVNQQNLHALEQEAFRKLEANGTSEPPRPPPAKGKAKSRKRTASGAPKNGVSPLHGDEEDEDDDPDTSTSIVTNSQTGNTRRRSRRKSSVYRGVSRCAKDGRWQARIRVGRKVVYIGRYKTEIEAARNYDIKAKEYHKARAVLNFKDGAEFSESELAAAEAESNARVAAVAAAEEAEQNRRPQTSLDPPAAHVADKLTETGEGEGDKDQPKKKGRRASAMPSRAQSNAKDRRNSVPPQVESNTNNQLYRLNLPSFGGSPVHSNNPVLQSLTAAGIINNNGLATSPSELHASLSSSPINPHHLEKSDDAQKPNARPAGKGREKNVTGDGSAAAAAAPSTSSSSSSSSSSTSAPKSSDMKNAANGLMSLVDKSQNKSPGQPENKETGKAASAQNQEQASQQTEQKQE</sequence>
<feature type="compositionally biased region" description="Polar residues" evidence="6">
    <location>
        <begin position="433"/>
        <end position="446"/>
    </location>
</feature>
<feature type="compositionally biased region" description="Polar residues" evidence="6">
    <location>
        <begin position="265"/>
        <end position="277"/>
    </location>
</feature>
<dbReference type="Gene3D" id="3.30.730.10">
    <property type="entry name" value="AP2/ERF domain"/>
    <property type="match status" value="1"/>
</dbReference>
<dbReference type="Proteomes" id="UP000241890">
    <property type="component" value="Unassembled WGS sequence"/>
</dbReference>
<feature type="compositionally biased region" description="Low complexity" evidence="6">
    <location>
        <begin position="527"/>
        <end position="552"/>
    </location>
</feature>
<reference evidence="8 9" key="1">
    <citation type="submission" date="2017-12" db="EMBL/GenBank/DDBJ databases">
        <title>Sequencing, de novo assembly and annotation of complete genome of a new Thraustochytrid species, strain FCC1311.</title>
        <authorList>
            <person name="Sedici K."/>
            <person name="Godart F."/>
            <person name="Aiese Cigliano R."/>
            <person name="Sanseverino W."/>
            <person name="Barakat M."/>
            <person name="Ortet P."/>
            <person name="Marechal E."/>
            <person name="Cagnac O."/>
            <person name="Amato A."/>
        </authorList>
    </citation>
    <scope>NUCLEOTIDE SEQUENCE [LARGE SCALE GENOMIC DNA]</scope>
</reference>
<feature type="region of interest" description="Disordered" evidence="6">
    <location>
        <begin position="217"/>
        <end position="291"/>
    </location>
</feature>
<dbReference type="OrthoDB" id="1931494at2759"/>
<dbReference type="GO" id="GO:0005634">
    <property type="term" value="C:nucleus"/>
    <property type="evidence" value="ECO:0007669"/>
    <property type="project" value="UniProtKB-SubCell"/>
</dbReference>
<dbReference type="PANTHER" id="PTHR32467">
    <property type="entry name" value="AP2-LIKE ETHYLENE-RESPONSIVE TRANSCRIPTION FACTOR"/>
    <property type="match status" value="1"/>
</dbReference>
<proteinExistence type="predicted"/>
<evidence type="ECO:0000256" key="3">
    <source>
        <dbReference type="ARBA" id="ARBA00023125"/>
    </source>
</evidence>
<evidence type="ECO:0000313" key="8">
    <source>
        <dbReference type="EMBL" id="GBG24083.1"/>
    </source>
</evidence>
<feature type="compositionally biased region" description="Low complexity" evidence="6">
    <location>
        <begin position="584"/>
        <end position="603"/>
    </location>
</feature>
<feature type="domain" description="AP2/ERF" evidence="7">
    <location>
        <begin position="288"/>
        <end position="344"/>
    </location>
</feature>
<dbReference type="SUPFAM" id="SSF54171">
    <property type="entry name" value="DNA-binding domain"/>
    <property type="match status" value="1"/>
</dbReference>
<feature type="compositionally biased region" description="Low complexity" evidence="6">
    <location>
        <begin position="26"/>
        <end position="41"/>
    </location>
</feature>
<dbReference type="PROSITE" id="PS51032">
    <property type="entry name" value="AP2_ERF"/>
    <property type="match status" value="1"/>
</dbReference>
<feature type="compositionally biased region" description="Basic and acidic residues" evidence="6">
    <location>
        <begin position="498"/>
        <end position="507"/>
    </location>
</feature>
<dbReference type="GO" id="GO:0003700">
    <property type="term" value="F:DNA-binding transcription factor activity"/>
    <property type="evidence" value="ECO:0007669"/>
    <property type="project" value="InterPro"/>
</dbReference>